<keyword evidence="3" id="KW-1185">Reference proteome</keyword>
<dbReference type="RefSeq" id="WP_379894446.1">
    <property type="nucleotide sequence ID" value="NZ_CBCSCT010000054.1"/>
</dbReference>
<accession>A0ABW1IPQ7</accession>
<comment type="caution">
    <text evidence="2">The sequence shown here is derived from an EMBL/GenBank/DDBJ whole genome shotgun (WGS) entry which is preliminary data.</text>
</comment>
<organism evidence="2 3">
    <name type="scientific">Marinicrinis lubricantis</name>
    <dbReference type="NCBI Taxonomy" id="2086470"/>
    <lineage>
        <taxon>Bacteria</taxon>
        <taxon>Bacillati</taxon>
        <taxon>Bacillota</taxon>
        <taxon>Bacilli</taxon>
        <taxon>Bacillales</taxon>
        <taxon>Paenibacillaceae</taxon>
    </lineage>
</organism>
<name>A0ABW1IPQ7_9BACL</name>
<dbReference type="PROSITE" id="PS50234">
    <property type="entry name" value="VWFA"/>
    <property type="match status" value="2"/>
</dbReference>
<reference evidence="3" key="1">
    <citation type="journal article" date="2019" name="Int. J. Syst. Evol. Microbiol.">
        <title>The Global Catalogue of Microorganisms (GCM) 10K type strain sequencing project: providing services to taxonomists for standard genome sequencing and annotation.</title>
        <authorList>
            <consortium name="The Broad Institute Genomics Platform"/>
            <consortium name="The Broad Institute Genome Sequencing Center for Infectious Disease"/>
            <person name="Wu L."/>
            <person name="Ma J."/>
        </authorList>
    </citation>
    <scope>NUCLEOTIDE SEQUENCE [LARGE SCALE GENOMIC DNA]</scope>
    <source>
        <strain evidence="3">CCM 8749</strain>
    </source>
</reference>
<evidence type="ECO:0000259" key="1">
    <source>
        <dbReference type="PROSITE" id="PS50234"/>
    </source>
</evidence>
<sequence>MRHREECVMKQIILITDGCSNVGMDPVAAAAHARSEEIIVNVIGVVDQGEIGRLGTQEVQSIAEAGGGMSRIVSVQDLSRTVQMVTRKTVMSTVQIAVQKELKQMMDSDSIEDLHPVRRAKAVQIIDQLSEQIDLKVVLLIDASASMKSKLSAVENAIHDLMLSLQAREGRSEIAVFHFPGSGWNEDAALDMAWTKDTRSIPRLFDKLDMKGATPTGPAMMEVIRYITGVPANEEHDARGKRNGDEEGLWSDYIV</sequence>
<feature type="domain" description="VWFA" evidence="1">
    <location>
        <begin position="1"/>
        <end position="94"/>
    </location>
</feature>
<dbReference type="InterPro" id="IPR002035">
    <property type="entry name" value="VWF_A"/>
</dbReference>
<feature type="domain" description="VWFA" evidence="1">
    <location>
        <begin position="136"/>
        <end position="255"/>
    </location>
</feature>
<dbReference type="SUPFAM" id="SSF53300">
    <property type="entry name" value="vWA-like"/>
    <property type="match status" value="2"/>
</dbReference>
<dbReference type="InterPro" id="IPR036465">
    <property type="entry name" value="vWFA_dom_sf"/>
</dbReference>
<dbReference type="EMBL" id="JBHSQV010000151">
    <property type="protein sequence ID" value="MFC5987095.1"/>
    <property type="molecule type" value="Genomic_DNA"/>
</dbReference>
<evidence type="ECO:0000313" key="2">
    <source>
        <dbReference type="EMBL" id="MFC5987095.1"/>
    </source>
</evidence>
<protein>
    <recommendedName>
        <fullName evidence="1">VWFA domain-containing protein</fullName>
    </recommendedName>
</protein>
<evidence type="ECO:0000313" key="3">
    <source>
        <dbReference type="Proteomes" id="UP001596250"/>
    </source>
</evidence>
<gene>
    <name evidence="2" type="ORF">ACFPXP_11835</name>
</gene>
<dbReference type="Gene3D" id="3.40.50.410">
    <property type="entry name" value="von Willebrand factor, type A domain"/>
    <property type="match status" value="1"/>
</dbReference>
<dbReference type="Proteomes" id="UP001596250">
    <property type="component" value="Unassembled WGS sequence"/>
</dbReference>
<proteinExistence type="predicted"/>